<protein>
    <submittedName>
        <fullName evidence="2">Uncharacterized protein</fullName>
    </submittedName>
</protein>
<keyword evidence="1" id="KW-1133">Transmembrane helix</keyword>
<dbReference type="Proteomes" id="UP000320055">
    <property type="component" value="Unassembled WGS sequence"/>
</dbReference>
<keyword evidence="3" id="KW-1185">Reference proteome</keyword>
<evidence type="ECO:0000313" key="2">
    <source>
        <dbReference type="EMBL" id="VEP12474.1"/>
    </source>
</evidence>
<organism evidence="2 3">
    <name type="scientific">Hyella patelloides LEGE 07179</name>
    <dbReference type="NCBI Taxonomy" id="945734"/>
    <lineage>
        <taxon>Bacteria</taxon>
        <taxon>Bacillati</taxon>
        <taxon>Cyanobacteriota</taxon>
        <taxon>Cyanophyceae</taxon>
        <taxon>Pleurocapsales</taxon>
        <taxon>Hyellaceae</taxon>
        <taxon>Hyella</taxon>
    </lineage>
</organism>
<feature type="transmembrane region" description="Helical" evidence="1">
    <location>
        <begin position="21"/>
        <end position="42"/>
    </location>
</feature>
<evidence type="ECO:0000256" key="1">
    <source>
        <dbReference type="SAM" id="Phobius"/>
    </source>
</evidence>
<accession>A0A563VLZ3</accession>
<reference evidence="2 3" key="1">
    <citation type="submission" date="2019-01" db="EMBL/GenBank/DDBJ databases">
        <authorList>
            <person name="Brito A."/>
        </authorList>
    </citation>
    <scope>NUCLEOTIDE SEQUENCE [LARGE SCALE GENOMIC DNA]</scope>
    <source>
        <strain evidence="2">1</strain>
    </source>
</reference>
<gene>
    <name evidence="2" type="ORF">H1P_150038</name>
</gene>
<keyword evidence="1" id="KW-0812">Transmembrane</keyword>
<sequence>MMIYYLVVKYYKGFLKGDYDLVKLYTMLFSKLFLIASCLVSPKEETKFNSGQVAE</sequence>
<dbReference type="AlphaFoldDB" id="A0A563VLZ3"/>
<name>A0A563VLZ3_9CYAN</name>
<keyword evidence="1" id="KW-0472">Membrane</keyword>
<evidence type="ECO:0000313" key="3">
    <source>
        <dbReference type="Proteomes" id="UP000320055"/>
    </source>
</evidence>
<proteinExistence type="predicted"/>
<dbReference type="EMBL" id="CAACVJ010000057">
    <property type="protein sequence ID" value="VEP12474.1"/>
    <property type="molecule type" value="Genomic_DNA"/>
</dbReference>